<organism evidence="2 3">
    <name type="scientific">Olpidium bornovanus</name>
    <dbReference type="NCBI Taxonomy" id="278681"/>
    <lineage>
        <taxon>Eukaryota</taxon>
        <taxon>Fungi</taxon>
        <taxon>Fungi incertae sedis</taxon>
        <taxon>Olpidiomycota</taxon>
        <taxon>Olpidiomycotina</taxon>
        <taxon>Olpidiomycetes</taxon>
        <taxon>Olpidiales</taxon>
        <taxon>Olpidiaceae</taxon>
        <taxon>Olpidium</taxon>
    </lineage>
</organism>
<dbReference type="EMBL" id="JAEFCI010009646">
    <property type="protein sequence ID" value="KAG5457692.1"/>
    <property type="molecule type" value="Genomic_DNA"/>
</dbReference>
<protein>
    <submittedName>
        <fullName evidence="2">Uncharacterized protein</fullName>
    </submittedName>
</protein>
<feature type="region of interest" description="Disordered" evidence="1">
    <location>
        <begin position="135"/>
        <end position="179"/>
    </location>
</feature>
<feature type="region of interest" description="Disordered" evidence="1">
    <location>
        <begin position="327"/>
        <end position="352"/>
    </location>
</feature>
<feature type="compositionally biased region" description="Low complexity" evidence="1">
    <location>
        <begin position="221"/>
        <end position="237"/>
    </location>
</feature>
<comment type="caution">
    <text evidence="2">The sequence shown here is derived from an EMBL/GenBank/DDBJ whole genome shotgun (WGS) entry which is preliminary data.</text>
</comment>
<feature type="non-terminal residue" evidence="2">
    <location>
        <position position="1"/>
    </location>
</feature>
<feature type="compositionally biased region" description="Basic and acidic residues" evidence="1">
    <location>
        <begin position="248"/>
        <end position="258"/>
    </location>
</feature>
<accession>A0A8H7ZQU4</accession>
<reference evidence="2 3" key="1">
    <citation type="journal article" name="Sci. Rep.">
        <title>Genome-scale phylogenetic analyses confirm Olpidium as the closest living zoosporic fungus to the non-flagellated, terrestrial fungi.</title>
        <authorList>
            <person name="Chang Y."/>
            <person name="Rochon D."/>
            <person name="Sekimoto S."/>
            <person name="Wang Y."/>
            <person name="Chovatia M."/>
            <person name="Sandor L."/>
            <person name="Salamov A."/>
            <person name="Grigoriev I.V."/>
            <person name="Stajich J.E."/>
            <person name="Spatafora J.W."/>
        </authorList>
    </citation>
    <scope>NUCLEOTIDE SEQUENCE [LARGE SCALE GENOMIC DNA]</scope>
    <source>
        <strain evidence="2">S191</strain>
    </source>
</reference>
<sequence>LRLVRHTRVPDLRLNYLPVNGYAPGGELDADRGLRFEIELVAGEPGEKVGLPYSGVPDEDDWETFARPGPCGRHSATTPDRLEHSGKHYGMVPAAAVRGSRTWFPTPPPPSPSPRQRTHRLWTCLRLCGAGVGRTGSTRPGLPSLPGNGFTTADGLRSRGGRDVCAKRGRSGGGRTGWRAGAAEGALRLGRSGRAEIRERTKGEGPGAVWDGPAGGGRQIGATAGPTRGPRGRPPTADLRCESCGAASERKRERQADRGREVPGVVFVGVRLDPGRGVPGVDNAGFSACPAANTTGREPPKPPQVAAAVCVVRGAVNLCGGRRDQSGFDSCSGVPTRRSNADRKSILRSPPRAPALNAKAGALRPPAAWAPLWNLR</sequence>
<evidence type="ECO:0000313" key="2">
    <source>
        <dbReference type="EMBL" id="KAG5457692.1"/>
    </source>
</evidence>
<dbReference type="AlphaFoldDB" id="A0A8H7ZQU4"/>
<feature type="compositionally biased region" description="Basic and acidic residues" evidence="1">
    <location>
        <begin position="156"/>
        <end position="166"/>
    </location>
</feature>
<evidence type="ECO:0000313" key="3">
    <source>
        <dbReference type="Proteomes" id="UP000673691"/>
    </source>
</evidence>
<gene>
    <name evidence="2" type="ORF">BJ554DRAFT_2230</name>
</gene>
<feature type="region of interest" description="Disordered" evidence="1">
    <location>
        <begin position="191"/>
        <end position="258"/>
    </location>
</feature>
<proteinExistence type="predicted"/>
<name>A0A8H7ZQU4_9FUNG</name>
<feature type="compositionally biased region" description="Basic and acidic residues" evidence="1">
    <location>
        <begin position="193"/>
        <end position="203"/>
    </location>
</feature>
<dbReference type="Proteomes" id="UP000673691">
    <property type="component" value="Unassembled WGS sequence"/>
</dbReference>
<evidence type="ECO:0000256" key="1">
    <source>
        <dbReference type="SAM" id="MobiDB-lite"/>
    </source>
</evidence>
<keyword evidence="3" id="KW-1185">Reference proteome</keyword>